<reference evidence="2 3" key="1">
    <citation type="submission" date="2014-04" db="EMBL/GenBank/DDBJ databases">
        <authorList>
            <consortium name="DOE Joint Genome Institute"/>
            <person name="Kuo A."/>
            <person name="Kohler A."/>
            <person name="Costa M.D."/>
            <person name="Nagy L.G."/>
            <person name="Floudas D."/>
            <person name="Copeland A."/>
            <person name="Barry K.W."/>
            <person name="Cichocki N."/>
            <person name="Veneault-Fourrey C."/>
            <person name="LaButti K."/>
            <person name="Lindquist E.A."/>
            <person name="Lipzen A."/>
            <person name="Lundell T."/>
            <person name="Morin E."/>
            <person name="Murat C."/>
            <person name="Sun H."/>
            <person name="Tunlid A."/>
            <person name="Henrissat B."/>
            <person name="Grigoriev I.V."/>
            <person name="Hibbett D.S."/>
            <person name="Martin F."/>
            <person name="Nordberg H.P."/>
            <person name="Cantor M.N."/>
            <person name="Hua S.X."/>
        </authorList>
    </citation>
    <scope>NUCLEOTIDE SEQUENCE [LARGE SCALE GENOMIC DNA]</scope>
    <source>
        <strain evidence="2 3">441</strain>
    </source>
</reference>
<evidence type="ECO:0000256" key="1">
    <source>
        <dbReference type="SAM" id="MobiDB-lite"/>
    </source>
</evidence>
<proteinExistence type="predicted"/>
<evidence type="ECO:0000313" key="3">
    <source>
        <dbReference type="Proteomes" id="UP000054018"/>
    </source>
</evidence>
<accession>A0A0C9ZJZ6</accession>
<protein>
    <submittedName>
        <fullName evidence="2">Uncharacterized protein</fullName>
    </submittedName>
</protein>
<dbReference type="EMBL" id="KN833702">
    <property type="protein sequence ID" value="KIK26269.1"/>
    <property type="molecule type" value="Genomic_DNA"/>
</dbReference>
<feature type="compositionally biased region" description="Polar residues" evidence="1">
    <location>
        <begin position="19"/>
        <end position="39"/>
    </location>
</feature>
<organism evidence="2 3">
    <name type="scientific">Pisolithus microcarpus 441</name>
    <dbReference type="NCBI Taxonomy" id="765257"/>
    <lineage>
        <taxon>Eukaryota</taxon>
        <taxon>Fungi</taxon>
        <taxon>Dikarya</taxon>
        <taxon>Basidiomycota</taxon>
        <taxon>Agaricomycotina</taxon>
        <taxon>Agaricomycetes</taxon>
        <taxon>Agaricomycetidae</taxon>
        <taxon>Boletales</taxon>
        <taxon>Sclerodermatineae</taxon>
        <taxon>Pisolithaceae</taxon>
        <taxon>Pisolithus</taxon>
    </lineage>
</organism>
<dbReference type="HOGENOM" id="CLU_2868536_0_0_1"/>
<name>A0A0C9ZJZ6_9AGAM</name>
<dbReference type="AlphaFoldDB" id="A0A0C9ZJZ6"/>
<feature type="region of interest" description="Disordered" evidence="1">
    <location>
        <begin position="1"/>
        <end position="64"/>
    </location>
</feature>
<evidence type="ECO:0000313" key="2">
    <source>
        <dbReference type="EMBL" id="KIK26269.1"/>
    </source>
</evidence>
<dbReference type="Proteomes" id="UP000054018">
    <property type="component" value="Unassembled WGS sequence"/>
</dbReference>
<sequence>MQLERERKQEKERRRQLEASSAAQNSLRDTTNAPTTSHYHQPHRYKYGNDRMKPMQPLPSATCV</sequence>
<feature type="compositionally biased region" description="Basic and acidic residues" evidence="1">
    <location>
        <begin position="1"/>
        <end position="17"/>
    </location>
</feature>
<dbReference type="OrthoDB" id="2693389at2759"/>
<keyword evidence="3" id="KW-1185">Reference proteome</keyword>
<gene>
    <name evidence="2" type="ORF">PISMIDRAFT_676047</name>
</gene>
<reference evidence="3" key="2">
    <citation type="submission" date="2015-01" db="EMBL/GenBank/DDBJ databases">
        <title>Evolutionary Origins and Diversification of the Mycorrhizal Mutualists.</title>
        <authorList>
            <consortium name="DOE Joint Genome Institute"/>
            <consortium name="Mycorrhizal Genomics Consortium"/>
            <person name="Kohler A."/>
            <person name="Kuo A."/>
            <person name="Nagy L.G."/>
            <person name="Floudas D."/>
            <person name="Copeland A."/>
            <person name="Barry K.W."/>
            <person name="Cichocki N."/>
            <person name="Veneault-Fourrey C."/>
            <person name="LaButti K."/>
            <person name="Lindquist E.A."/>
            <person name="Lipzen A."/>
            <person name="Lundell T."/>
            <person name="Morin E."/>
            <person name="Murat C."/>
            <person name="Riley R."/>
            <person name="Ohm R."/>
            <person name="Sun H."/>
            <person name="Tunlid A."/>
            <person name="Henrissat B."/>
            <person name="Grigoriev I.V."/>
            <person name="Hibbett D.S."/>
            <person name="Martin F."/>
        </authorList>
    </citation>
    <scope>NUCLEOTIDE SEQUENCE [LARGE SCALE GENOMIC DNA]</scope>
    <source>
        <strain evidence="3">441</strain>
    </source>
</reference>